<reference evidence="2 3" key="1">
    <citation type="submission" date="2016-04" db="EMBL/GenBank/DDBJ databases">
        <title>Draft genome sequence of Aeribacillus pallidus 8m3 from petroleum reservoir.</title>
        <authorList>
            <person name="Poltaraus A.B."/>
            <person name="Nazina T.N."/>
            <person name="Tourova T.P."/>
            <person name="Malakho S.M."/>
            <person name="Korshunova A.V."/>
            <person name="Sokolova D.S."/>
        </authorList>
    </citation>
    <scope>NUCLEOTIDE SEQUENCE [LARGE SCALE GENOMIC DNA]</scope>
    <source>
        <strain evidence="2 3">8m3</strain>
    </source>
</reference>
<evidence type="ECO:0000313" key="2">
    <source>
        <dbReference type="EMBL" id="KZN97085.1"/>
    </source>
</evidence>
<dbReference type="Gene3D" id="3.40.630.30">
    <property type="match status" value="1"/>
</dbReference>
<accession>A0A165YHQ0</accession>
<dbReference type="EMBL" id="LWBR01000013">
    <property type="protein sequence ID" value="KZN97085.1"/>
    <property type="molecule type" value="Genomic_DNA"/>
</dbReference>
<accession>A0A163ZUJ3</accession>
<organism evidence="2 3">
    <name type="scientific">Aeribacillus pallidus</name>
    <dbReference type="NCBI Taxonomy" id="33936"/>
    <lineage>
        <taxon>Bacteria</taxon>
        <taxon>Bacillati</taxon>
        <taxon>Bacillota</taxon>
        <taxon>Bacilli</taxon>
        <taxon>Bacillales</taxon>
        <taxon>Bacillaceae</taxon>
        <taxon>Aeribacillus</taxon>
    </lineage>
</organism>
<sequence length="148" mass="17445">MESSLLLKELRTKEEILEGFSVMKHLRTHLDEQSFLELVLEAKQKEGYQLVALYDHNKMVAIIGFMPMITLYYGRFIWVCDLVTLPEERSKGYGEKLLTYVHQYAVENGYNIVSLSSGLQRVDAHRFYEEKMRYNKVSYVFLKKLPSH</sequence>
<proteinExistence type="predicted"/>
<dbReference type="RefSeq" id="WP_063387342.1">
    <property type="nucleotide sequence ID" value="NZ_LVHY01000096.1"/>
</dbReference>
<name>A0A165YHQ0_9BACI</name>
<dbReference type="Proteomes" id="UP000076476">
    <property type="component" value="Unassembled WGS sequence"/>
</dbReference>
<dbReference type="STRING" id="33936.AZI98_05840"/>
<evidence type="ECO:0000259" key="1">
    <source>
        <dbReference type="PROSITE" id="PS51186"/>
    </source>
</evidence>
<dbReference type="GeneID" id="301127144"/>
<dbReference type="SUPFAM" id="SSF55729">
    <property type="entry name" value="Acyl-CoA N-acyltransferases (Nat)"/>
    <property type="match status" value="1"/>
</dbReference>
<dbReference type="PROSITE" id="PS51186">
    <property type="entry name" value="GNAT"/>
    <property type="match status" value="1"/>
</dbReference>
<keyword evidence="2" id="KW-0808">Transferase</keyword>
<comment type="caution">
    <text evidence="2">The sequence shown here is derived from an EMBL/GenBank/DDBJ whole genome shotgun (WGS) entry which is preliminary data.</text>
</comment>
<keyword evidence="3" id="KW-1185">Reference proteome</keyword>
<protein>
    <submittedName>
        <fullName evidence="2">Acetyltransferase</fullName>
    </submittedName>
</protein>
<gene>
    <name evidence="2" type="ORF">AZI98_05840</name>
</gene>
<evidence type="ECO:0000313" key="3">
    <source>
        <dbReference type="Proteomes" id="UP000076476"/>
    </source>
</evidence>
<dbReference type="OrthoDB" id="9805924at2"/>
<dbReference type="CDD" id="cd04301">
    <property type="entry name" value="NAT_SF"/>
    <property type="match status" value="1"/>
</dbReference>
<dbReference type="Pfam" id="PF00583">
    <property type="entry name" value="Acetyltransf_1"/>
    <property type="match status" value="1"/>
</dbReference>
<feature type="domain" description="N-acetyltransferase" evidence="1">
    <location>
        <begin position="5"/>
        <end position="146"/>
    </location>
</feature>
<dbReference type="InterPro" id="IPR000182">
    <property type="entry name" value="GNAT_dom"/>
</dbReference>
<dbReference type="AlphaFoldDB" id="A0A165YHQ0"/>
<dbReference type="GO" id="GO:0016747">
    <property type="term" value="F:acyltransferase activity, transferring groups other than amino-acyl groups"/>
    <property type="evidence" value="ECO:0007669"/>
    <property type="project" value="InterPro"/>
</dbReference>
<dbReference type="InterPro" id="IPR016181">
    <property type="entry name" value="Acyl_CoA_acyltransferase"/>
</dbReference>